<keyword evidence="20" id="KW-1133">Transmembrane helix</keyword>
<feature type="transmembrane region" description="Helical" evidence="20">
    <location>
        <begin position="52"/>
        <end position="76"/>
    </location>
</feature>
<dbReference type="EC" id="3.1.3.8" evidence="4"/>
<evidence type="ECO:0000256" key="6">
    <source>
        <dbReference type="ARBA" id="ARBA00022801"/>
    </source>
</evidence>
<evidence type="ECO:0000256" key="14">
    <source>
        <dbReference type="ARBA" id="ARBA00043748"/>
    </source>
</evidence>
<dbReference type="Gene3D" id="3.40.50.1240">
    <property type="entry name" value="Phosphoglycerate mutase-like"/>
    <property type="match status" value="1"/>
</dbReference>
<evidence type="ECO:0000256" key="12">
    <source>
        <dbReference type="ARBA" id="ARBA00043675"/>
    </source>
</evidence>
<comment type="catalytic activity">
    <reaction evidence="14">
        <text>1D-myo-inositol 1,2,4,5,6-pentakisphosphate + H2O = 1D-myo-inositol 1,2,5,6-tetrakisphosphate + phosphate</text>
        <dbReference type="Rhea" id="RHEA:77115"/>
        <dbReference type="ChEBI" id="CHEBI:15377"/>
        <dbReference type="ChEBI" id="CHEBI:43474"/>
        <dbReference type="ChEBI" id="CHEBI:57798"/>
        <dbReference type="ChEBI" id="CHEBI:195535"/>
    </reaction>
    <physiologicalReaction direction="left-to-right" evidence="14">
        <dbReference type="Rhea" id="RHEA:77116"/>
    </physiologicalReaction>
</comment>
<dbReference type="OrthoDB" id="6509975at2759"/>
<dbReference type="CDD" id="cd07061">
    <property type="entry name" value="HP_HAP_like"/>
    <property type="match status" value="1"/>
</dbReference>
<keyword evidence="7 19" id="KW-1015">Disulfide bond</keyword>
<evidence type="ECO:0000256" key="3">
    <source>
        <dbReference type="ARBA" id="ARBA00011245"/>
    </source>
</evidence>
<comment type="catalytic activity">
    <reaction evidence="13">
        <text>1D-myo-inositol 1,2,6-trisphosphate + H2O = 1D-myo-inositol 1,2-bisphosphate + phosphate</text>
        <dbReference type="Rhea" id="RHEA:77131"/>
        <dbReference type="ChEBI" id="CHEBI:15377"/>
        <dbReference type="ChEBI" id="CHEBI:43474"/>
        <dbReference type="ChEBI" id="CHEBI:195537"/>
        <dbReference type="ChEBI" id="CHEBI:195539"/>
    </reaction>
    <physiologicalReaction direction="left-to-right" evidence="13">
        <dbReference type="Rhea" id="RHEA:77132"/>
    </physiologicalReaction>
</comment>
<accession>A0A2S4KTZ4</accession>
<dbReference type="InterPro" id="IPR000560">
    <property type="entry name" value="His_Pase_clade-2"/>
</dbReference>
<dbReference type="InterPro" id="IPR016274">
    <property type="entry name" value="Histidine_acid_Pase_euk"/>
</dbReference>
<evidence type="ECO:0000256" key="4">
    <source>
        <dbReference type="ARBA" id="ARBA00012632"/>
    </source>
</evidence>
<evidence type="ECO:0000256" key="9">
    <source>
        <dbReference type="ARBA" id="ARBA00041857"/>
    </source>
</evidence>
<evidence type="ECO:0000256" key="5">
    <source>
        <dbReference type="ARBA" id="ARBA00022525"/>
    </source>
</evidence>
<dbReference type="EMBL" id="PKSG01000668">
    <property type="protein sequence ID" value="POR33654.1"/>
    <property type="molecule type" value="Genomic_DNA"/>
</dbReference>
<evidence type="ECO:0000256" key="2">
    <source>
        <dbReference type="ARBA" id="ARBA00005375"/>
    </source>
</evidence>
<evidence type="ECO:0000256" key="13">
    <source>
        <dbReference type="ARBA" id="ARBA00043721"/>
    </source>
</evidence>
<comment type="catalytic activity">
    <reaction evidence="12">
        <text>1D-myo-inositol 1,2-bisphosphate + H2O = 1D-myo-inositol 2-phosphate + phosphate</text>
        <dbReference type="Rhea" id="RHEA:77135"/>
        <dbReference type="ChEBI" id="CHEBI:15377"/>
        <dbReference type="ChEBI" id="CHEBI:43474"/>
        <dbReference type="ChEBI" id="CHEBI:84142"/>
        <dbReference type="ChEBI" id="CHEBI:195539"/>
    </reaction>
    <physiologicalReaction direction="left-to-right" evidence="12">
        <dbReference type="Rhea" id="RHEA:77136"/>
    </physiologicalReaction>
</comment>
<comment type="subcellular location">
    <subcellularLocation>
        <location evidence="1">Secreted</location>
    </subcellularLocation>
</comment>
<feature type="disulfide bond" evidence="19">
    <location>
        <begin position="323"/>
        <end position="339"/>
    </location>
</feature>
<evidence type="ECO:0000256" key="18">
    <source>
        <dbReference type="PIRSR" id="PIRSR000894-1"/>
    </source>
</evidence>
<dbReference type="GO" id="GO:0003993">
    <property type="term" value="F:acid phosphatase activity"/>
    <property type="evidence" value="ECO:0007669"/>
    <property type="project" value="TreeGrafter"/>
</dbReference>
<dbReference type="STRING" id="94208.A0A2S4KTZ4"/>
<keyword evidence="20" id="KW-0472">Membrane</keyword>
<comment type="catalytic activity">
    <reaction evidence="11">
        <text>1D-myo-inositol 1,2,5,6-tetrakisphosphate + H2O = 1D-myo-inositol 1,2,6-trisphosphate + phosphate</text>
        <dbReference type="Rhea" id="RHEA:77119"/>
        <dbReference type="ChEBI" id="CHEBI:15377"/>
        <dbReference type="ChEBI" id="CHEBI:43474"/>
        <dbReference type="ChEBI" id="CHEBI:195535"/>
        <dbReference type="ChEBI" id="CHEBI:195537"/>
    </reaction>
    <physiologicalReaction direction="left-to-right" evidence="11">
        <dbReference type="Rhea" id="RHEA:77120"/>
    </physiologicalReaction>
</comment>
<evidence type="ECO:0000256" key="10">
    <source>
        <dbReference type="ARBA" id="ARBA00042300"/>
    </source>
</evidence>
<evidence type="ECO:0000313" key="21">
    <source>
        <dbReference type="EMBL" id="POR33654.1"/>
    </source>
</evidence>
<dbReference type="AlphaFoldDB" id="A0A2S4KTZ4"/>
<keyword evidence="8" id="KW-0325">Glycoprotein</keyword>
<evidence type="ECO:0000313" key="22">
    <source>
        <dbReference type="Proteomes" id="UP000237481"/>
    </source>
</evidence>
<evidence type="ECO:0000256" key="16">
    <source>
        <dbReference type="ARBA" id="ARBA00044106"/>
    </source>
</evidence>
<reference evidence="21 22" key="1">
    <citation type="submission" date="2018-01" db="EMBL/GenBank/DDBJ databases">
        <title>Harnessing the power of phylogenomics to disentangle the directionality and signatures of interkingdom host jumping in the parasitic fungal genus Tolypocladium.</title>
        <authorList>
            <person name="Quandt C.A."/>
            <person name="Patterson W."/>
            <person name="Spatafora J.W."/>
        </authorList>
    </citation>
    <scope>NUCLEOTIDE SEQUENCE [LARGE SCALE GENOMIC DNA]</scope>
    <source>
        <strain evidence="21 22">NRBC 100945</strain>
    </source>
</reference>
<dbReference type="Pfam" id="PF00328">
    <property type="entry name" value="His_Phos_2"/>
    <property type="match status" value="1"/>
</dbReference>
<dbReference type="Proteomes" id="UP000237481">
    <property type="component" value="Unassembled WGS sequence"/>
</dbReference>
<feature type="disulfide bond" evidence="19">
    <location>
        <begin position="493"/>
        <end position="501"/>
    </location>
</feature>
<dbReference type="GO" id="GO:0016158">
    <property type="term" value="F:inositol hexakisphosphate 3-phosphatase activity"/>
    <property type="evidence" value="ECO:0007669"/>
    <property type="project" value="UniProtKB-EC"/>
</dbReference>
<dbReference type="SUPFAM" id="SSF53254">
    <property type="entry name" value="Phosphoglycerate mutase-like"/>
    <property type="match status" value="1"/>
</dbReference>
<evidence type="ECO:0000256" key="20">
    <source>
        <dbReference type="SAM" id="Phobius"/>
    </source>
</evidence>
<evidence type="ECO:0000256" key="11">
    <source>
        <dbReference type="ARBA" id="ARBA00043670"/>
    </source>
</evidence>
<comment type="caution">
    <text evidence="21">The sequence shown here is derived from an EMBL/GenBank/DDBJ whole genome shotgun (WGS) entry which is preliminary data.</text>
</comment>
<keyword evidence="6" id="KW-0378">Hydrolase</keyword>
<organism evidence="21 22">
    <name type="scientific">Tolypocladium paradoxum</name>
    <dbReference type="NCBI Taxonomy" id="94208"/>
    <lineage>
        <taxon>Eukaryota</taxon>
        <taxon>Fungi</taxon>
        <taxon>Dikarya</taxon>
        <taxon>Ascomycota</taxon>
        <taxon>Pezizomycotina</taxon>
        <taxon>Sordariomycetes</taxon>
        <taxon>Hypocreomycetidae</taxon>
        <taxon>Hypocreales</taxon>
        <taxon>Ophiocordycipitaceae</taxon>
        <taxon>Tolypocladium</taxon>
    </lineage>
</organism>
<evidence type="ECO:0000256" key="1">
    <source>
        <dbReference type="ARBA" id="ARBA00004613"/>
    </source>
</evidence>
<feature type="active site" description="Nucleophile" evidence="18">
    <location>
        <position position="143"/>
    </location>
</feature>
<proteinExistence type="inferred from homology"/>
<name>A0A2S4KTZ4_9HYPO</name>
<keyword evidence="5" id="KW-0964">Secreted</keyword>
<keyword evidence="22" id="KW-1185">Reference proteome</keyword>
<dbReference type="PROSITE" id="PS00778">
    <property type="entry name" value="HIS_ACID_PHOSPHAT_2"/>
    <property type="match status" value="1"/>
</dbReference>
<dbReference type="InterPro" id="IPR029033">
    <property type="entry name" value="His_PPase_superfam"/>
</dbReference>
<dbReference type="GO" id="GO:0005576">
    <property type="term" value="C:extracellular region"/>
    <property type="evidence" value="ECO:0007669"/>
    <property type="project" value="UniProtKB-SubCell"/>
</dbReference>
<feature type="disulfide bond" evidence="19">
    <location>
        <begin position="132"/>
        <end position="471"/>
    </location>
</feature>
<dbReference type="PIRSF" id="PIRSF000894">
    <property type="entry name" value="Acid_phosphatase"/>
    <property type="match status" value="1"/>
</dbReference>
<comment type="subunit">
    <text evidence="3">Monomer.</text>
</comment>
<dbReference type="PANTHER" id="PTHR20963:SF24">
    <property type="entry name" value="3-PHYTASE B"/>
    <property type="match status" value="1"/>
</dbReference>
<keyword evidence="20" id="KW-0812">Transmembrane</keyword>
<dbReference type="PANTHER" id="PTHR20963">
    <property type="entry name" value="MULTIPLE INOSITOL POLYPHOSPHATE PHOSPHATASE-RELATED"/>
    <property type="match status" value="1"/>
</dbReference>
<sequence length="524" mass="57255">MGVSDIFASLKGVLPGNSSYRYSAIPAPASSQAHRTQRRVDERDRPTRLFKLSAGGMVLSAILVAAVVYGCVHLLLTRLALTNRPRRQSSSSPSRGCQVSGQCTCISSHTWGQYSPFFSAPSAIDASTPAGCELTFALVLSRHGSRFPTAAKTEAYRSLIARIQGSVMHYGAGYEFIRDYAFDLGADQLTTYGENEMVDSGAAFFQRYEKLGKDSDPFIRASGSDRVIMSAQNFTHGFYGAQGKSGAGQSAKILVIPEGAGFNNTLDHGGCPAFEHGPASHLGPEKQATWRAAWATPIMKRLNSKLPGANLTLKETVFVMDLCPFNTVATPNTTKSDFCRLFSQDEWRGYDYFESLEKWYRYGRGNPLGPTQGAGYANEMIARLTGKAVEDHTSTNSTLDSSPKTFPLDRKLYADFSHDNSMTSVYAALGLYNKTDDLPVTHKLSPYRTHGYSASWTVPFAGRMYVEKMRCGKGEEELVRILVNDRVVSLHGCGADELGRCKLGDFVASLSFARAGGLWDTCFT</sequence>
<evidence type="ECO:0000256" key="17">
    <source>
        <dbReference type="ARBA" id="ARBA00044262"/>
    </source>
</evidence>
<gene>
    <name evidence="21" type="ORF">TPAR_06142</name>
</gene>
<protein>
    <recommendedName>
        <fullName evidence="16">Phytase A</fullName>
        <ecNumber evidence="4">3.1.3.8</ecNumber>
    </recommendedName>
    <alternativeName>
        <fullName evidence="17">Histidine acid phosphatase phyA</fullName>
    </alternativeName>
    <alternativeName>
        <fullName evidence="10">Myo-inositol hexakisphosphate phosphohydrolase A</fullName>
    </alternativeName>
    <alternativeName>
        <fullName evidence="9">Myo-inositol-hexaphosphate 3-phosphohydrolase A</fullName>
    </alternativeName>
</protein>
<feature type="active site" description="Proton donor" evidence="18">
    <location>
        <position position="419"/>
    </location>
</feature>
<evidence type="ECO:0000256" key="15">
    <source>
        <dbReference type="ARBA" id="ARBA00043788"/>
    </source>
</evidence>
<dbReference type="InterPro" id="IPR033379">
    <property type="entry name" value="Acid_Pase_AS"/>
</dbReference>
<feature type="disulfide bond" evidence="19">
    <location>
        <begin position="271"/>
        <end position="522"/>
    </location>
</feature>
<comment type="catalytic activity">
    <reaction evidence="15">
        <text>1D-myo-inositol hexakisphosphate + H2O = 1D-myo-inositol 1,2,4,5,6-pentakisphosphate + phosphate</text>
        <dbReference type="Rhea" id="RHEA:16989"/>
        <dbReference type="ChEBI" id="CHEBI:15377"/>
        <dbReference type="ChEBI" id="CHEBI:43474"/>
        <dbReference type="ChEBI" id="CHEBI:57798"/>
        <dbReference type="ChEBI" id="CHEBI:58130"/>
        <dbReference type="EC" id="3.1.3.8"/>
    </reaction>
    <physiologicalReaction direction="left-to-right" evidence="15">
        <dbReference type="Rhea" id="RHEA:16990"/>
    </physiologicalReaction>
</comment>
<comment type="similarity">
    <text evidence="2">Belongs to the histidine acid phosphatase family.</text>
</comment>
<evidence type="ECO:0000256" key="8">
    <source>
        <dbReference type="ARBA" id="ARBA00023180"/>
    </source>
</evidence>
<evidence type="ECO:0000256" key="7">
    <source>
        <dbReference type="ARBA" id="ARBA00023157"/>
    </source>
</evidence>
<dbReference type="PROSITE" id="PS00616">
    <property type="entry name" value="HIS_ACID_PHOSPHAT_1"/>
    <property type="match status" value="1"/>
</dbReference>
<evidence type="ECO:0000256" key="19">
    <source>
        <dbReference type="PIRSR" id="PIRSR000894-2"/>
    </source>
</evidence>